<feature type="chain" id="PRO_5003614218" description="Cyclophilin-like domain-containing protein" evidence="2">
    <location>
        <begin position="33"/>
        <end position="172"/>
    </location>
</feature>
<dbReference type="SUPFAM" id="SSF50891">
    <property type="entry name" value="Cyclophilin-like"/>
    <property type="match status" value="1"/>
</dbReference>
<feature type="region of interest" description="Disordered" evidence="1">
    <location>
        <begin position="99"/>
        <end position="118"/>
    </location>
</feature>
<name>H8L4J5_FRAAD</name>
<accession>H8L4J5</accession>
<keyword evidence="5" id="KW-1185">Reference proteome</keyword>
<evidence type="ECO:0000259" key="3">
    <source>
        <dbReference type="Pfam" id="PF18050"/>
    </source>
</evidence>
<dbReference type="HOGENOM" id="CLU_099043_1_0_6"/>
<proteinExistence type="predicted"/>
<dbReference type="PROSITE" id="PS51257">
    <property type="entry name" value="PROKAR_LIPOPROTEIN"/>
    <property type="match status" value="1"/>
</dbReference>
<dbReference type="Pfam" id="PF18050">
    <property type="entry name" value="Cyclophil_like2"/>
    <property type="match status" value="1"/>
</dbReference>
<evidence type="ECO:0000256" key="2">
    <source>
        <dbReference type="SAM" id="SignalP"/>
    </source>
</evidence>
<feature type="domain" description="Cyclophilin-like" evidence="3">
    <location>
        <begin position="58"/>
        <end position="167"/>
    </location>
</feature>
<evidence type="ECO:0000313" key="5">
    <source>
        <dbReference type="Proteomes" id="UP000005234"/>
    </source>
</evidence>
<protein>
    <recommendedName>
        <fullName evidence="3">Cyclophilin-like domain-containing protein</fullName>
    </recommendedName>
</protein>
<evidence type="ECO:0000256" key="1">
    <source>
        <dbReference type="SAM" id="MobiDB-lite"/>
    </source>
</evidence>
<dbReference type="Proteomes" id="UP000005234">
    <property type="component" value="Chromosome"/>
</dbReference>
<dbReference type="EMBL" id="CP003350">
    <property type="protein sequence ID" value="AFC85669.1"/>
    <property type="molecule type" value="Genomic_DNA"/>
</dbReference>
<gene>
    <name evidence="4" type="ordered locus">Fraau_1217</name>
</gene>
<evidence type="ECO:0000313" key="4">
    <source>
        <dbReference type="EMBL" id="AFC85669.1"/>
    </source>
</evidence>
<dbReference type="Gene3D" id="2.40.100.20">
    <property type="match status" value="1"/>
</dbReference>
<keyword evidence="2" id="KW-0732">Signal</keyword>
<dbReference type="KEGG" id="fau:Fraau_1217"/>
<dbReference type="AlphaFoldDB" id="H8L4J5"/>
<dbReference type="STRING" id="767434.Fraau_1217"/>
<dbReference type="RefSeq" id="WP_014402675.1">
    <property type="nucleotide sequence ID" value="NC_017033.1"/>
</dbReference>
<sequence length="172" mass="17952">MKASTVSAKIRWRKRSAFSIALFVACSGATNAVYSAPGGPTNQATSRSEGTHPVHVQIAIGSRTMEATLGDNPAAQDFAAQLPVTVILRDLSDAEKVSGALPKPLSQDGARRTDAGSPGDIAYYAPWGNIAFYRGRGPDAAGVIKIGRITSGVEALNQSGTVRATISRSDEH</sequence>
<dbReference type="InterPro" id="IPR041183">
    <property type="entry name" value="Cyclophilin-like"/>
</dbReference>
<dbReference type="InterPro" id="IPR029000">
    <property type="entry name" value="Cyclophilin-like_dom_sf"/>
</dbReference>
<reference evidence="4" key="1">
    <citation type="submission" date="2012-02" db="EMBL/GenBank/DDBJ databases">
        <title>The complete genome of Frateuria aurantia DSM 6220.</title>
        <authorList>
            <consortium name="US DOE Joint Genome Institute (JGI-PGF)"/>
            <person name="Lucas S."/>
            <person name="Copeland A."/>
            <person name="Lapidus A."/>
            <person name="Glavina del Rio T."/>
            <person name="Dalin E."/>
            <person name="Tice H."/>
            <person name="Bruce D."/>
            <person name="Goodwin L."/>
            <person name="Pitluck S."/>
            <person name="Peters L."/>
            <person name="Ovchinnikova G."/>
            <person name="Teshima H."/>
            <person name="Kyrpides N."/>
            <person name="Mavromatis K."/>
            <person name="Ivanova N."/>
            <person name="Brettin T."/>
            <person name="Detter J.C."/>
            <person name="Han C."/>
            <person name="Larimer F."/>
            <person name="Land M."/>
            <person name="Hauser L."/>
            <person name="Markowitz V."/>
            <person name="Cheng J.-F."/>
            <person name="Hugenholtz P."/>
            <person name="Woyke T."/>
            <person name="Wu D."/>
            <person name="Brambilla E."/>
            <person name="Klenk H.-P."/>
            <person name="Eisen J.A."/>
        </authorList>
    </citation>
    <scope>NUCLEOTIDE SEQUENCE</scope>
    <source>
        <strain evidence="4">DSM 6220</strain>
    </source>
</reference>
<feature type="signal peptide" evidence="2">
    <location>
        <begin position="1"/>
        <end position="32"/>
    </location>
</feature>
<dbReference type="eggNOG" id="COG4925">
    <property type="taxonomic scope" value="Bacteria"/>
</dbReference>
<organism evidence="4 5">
    <name type="scientific">Frateuria aurantia (strain ATCC 33424 / DSM 6220 / KCTC 2777 / LMG 1558 / NBRC 3245 / NCIMB 13370)</name>
    <name type="common">Acetobacter aurantius</name>
    <dbReference type="NCBI Taxonomy" id="767434"/>
    <lineage>
        <taxon>Bacteria</taxon>
        <taxon>Pseudomonadati</taxon>
        <taxon>Pseudomonadota</taxon>
        <taxon>Gammaproteobacteria</taxon>
        <taxon>Lysobacterales</taxon>
        <taxon>Rhodanobacteraceae</taxon>
        <taxon>Frateuria</taxon>
    </lineage>
</organism>